<feature type="domain" description="RING-type" evidence="4">
    <location>
        <begin position="7"/>
        <end position="49"/>
    </location>
</feature>
<evidence type="ECO:0000256" key="3">
    <source>
        <dbReference type="SAM" id="MobiDB-lite"/>
    </source>
</evidence>
<protein>
    <submittedName>
        <fullName evidence="5">E3 ubiquitin-protein ligase CCNB1IP1</fullName>
    </submittedName>
</protein>
<evidence type="ECO:0000259" key="4">
    <source>
        <dbReference type="Pfam" id="PF14634"/>
    </source>
</evidence>
<dbReference type="EMBL" id="JAHWGI010000960">
    <property type="protein sequence ID" value="KAK3918598.1"/>
    <property type="molecule type" value="Genomic_DNA"/>
</dbReference>
<gene>
    <name evidence="5" type="ORF">KUF71_007845</name>
</gene>
<proteinExistence type="predicted"/>
<dbReference type="PANTHER" id="PTHR14305:SF0">
    <property type="entry name" value="E3 UBIQUITIN-PROTEIN LIGASE CCNB1IP1"/>
    <property type="match status" value="1"/>
</dbReference>
<accession>A0AAE1HC57</accession>
<keyword evidence="1" id="KW-0863">Zinc-finger</keyword>
<sequence length="201" mass="22882">MAMNLLCNVQTCRKPLTGTLWVTKCSHSFCEEHAKALSHKNIKCPACNTLLGKRFDVIRQNSNPGEDFKSMLLVGLRPEIVFDIAMRAISFWNYQVEMELKFQSNSANHLFDASEKAKNHQATLIKQLASAKRTIEGNEKQINDQKSIIKHLKSEISYRDQHLKKVQNLLLITKSKSPDTHSESTDIHLGERNGHDAVKKK</sequence>
<dbReference type="InterPro" id="IPR042448">
    <property type="entry name" value="CCNB1IP1"/>
</dbReference>
<feature type="region of interest" description="Disordered" evidence="3">
    <location>
        <begin position="176"/>
        <end position="201"/>
    </location>
</feature>
<feature type="non-terminal residue" evidence="5">
    <location>
        <position position="1"/>
    </location>
</feature>
<keyword evidence="6" id="KW-1185">Reference proteome</keyword>
<evidence type="ECO:0000256" key="2">
    <source>
        <dbReference type="ARBA" id="ARBA00022833"/>
    </source>
</evidence>
<dbReference type="AlphaFoldDB" id="A0AAE1HC57"/>
<comment type="caution">
    <text evidence="5">The sequence shown here is derived from an EMBL/GenBank/DDBJ whole genome shotgun (WGS) entry which is preliminary data.</text>
</comment>
<dbReference type="Pfam" id="PF14634">
    <property type="entry name" value="zf-RING_5"/>
    <property type="match status" value="1"/>
</dbReference>
<keyword evidence="2" id="KW-0862">Zinc</keyword>
<reference evidence="5" key="1">
    <citation type="submission" date="2021-07" db="EMBL/GenBank/DDBJ databases">
        <authorList>
            <person name="Catto M.A."/>
            <person name="Jacobson A."/>
            <person name="Kennedy G."/>
            <person name="Labadie P."/>
            <person name="Hunt B.G."/>
            <person name="Srinivasan R."/>
        </authorList>
    </citation>
    <scope>NUCLEOTIDE SEQUENCE</scope>
    <source>
        <strain evidence="5">PL_HMW_Pooled</strain>
        <tissue evidence="5">Head</tissue>
    </source>
</reference>
<dbReference type="GO" id="GO:0007131">
    <property type="term" value="P:reciprocal meiotic recombination"/>
    <property type="evidence" value="ECO:0007669"/>
    <property type="project" value="InterPro"/>
</dbReference>
<evidence type="ECO:0000313" key="6">
    <source>
        <dbReference type="Proteomes" id="UP001219518"/>
    </source>
</evidence>
<dbReference type="InterPro" id="IPR001841">
    <property type="entry name" value="Znf_RING"/>
</dbReference>
<evidence type="ECO:0000313" key="5">
    <source>
        <dbReference type="EMBL" id="KAK3918598.1"/>
    </source>
</evidence>
<name>A0AAE1HC57_9NEOP</name>
<dbReference type="GO" id="GO:0008270">
    <property type="term" value="F:zinc ion binding"/>
    <property type="evidence" value="ECO:0007669"/>
    <property type="project" value="UniProtKB-KW"/>
</dbReference>
<organism evidence="5 6">
    <name type="scientific">Frankliniella fusca</name>
    <dbReference type="NCBI Taxonomy" id="407009"/>
    <lineage>
        <taxon>Eukaryota</taxon>
        <taxon>Metazoa</taxon>
        <taxon>Ecdysozoa</taxon>
        <taxon>Arthropoda</taxon>
        <taxon>Hexapoda</taxon>
        <taxon>Insecta</taxon>
        <taxon>Pterygota</taxon>
        <taxon>Neoptera</taxon>
        <taxon>Paraneoptera</taxon>
        <taxon>Thysanoptera</taxon>
        <taxon>Terebrantia</taxon>
        <taxon>Thripoidea</taxon>
        <taxon>Thripidae</taxon>
        <taxon>Frankliniella</taxon>
    </lineage>
</organism>
<evidence type="ECO:0000256" key="1">
    <source>
        <dbReference type="ARBA" id="ARBA00022771"/>
    </source>
</evidence>
<dbReference type="PANTHER" id="PTHR14305">
    <property type="entry name" value="E3 UBIQUITIN-PROTEIN LIGASE CCNB1IP1"/>
    <property type="match status" value="1"/>
</dbReference>
<dbReference type="GO" id="GO:0000795">
    <property type="term" value="C:synaptonemal complex"/>
    <property type="evidence" value="ECO:0007669"/>
    <property type="project" value="InterPro"/>
</dbReference>
<reference evidence="5" key="2">
    <citation type="journal article" date="2023" name="BMC Genomics">
        <title>Pest status, molecular evolution, and epigenetic factors derived from the genome assembly of Frankliniella fusca, a thysanopteran phytovirus vector.</title>
        <authorList>
            <person name="Catto M.A."/>
            <person name="Labadie P.E."/>
            <person name="Jacobson A.L."/>
            <person name="Kennedy G.G."/>
            <person name="Srinivasan R."/>
            <person name="Hunt B.G."/>
        </authorList>
    </citation>
    <scope>NUCLEOTIDE SEQUENCE</scope>
    <source>
        <strain evidence="5">PL_HMW_Pooled</strain>
    </source>
</reference>
<keyword evidence="1" id="KW-0479">Metal-binding</keyword>
<dbReference type="Proteomes" id="UP001219518">
    <property type="component" value="Unassembled WGS sequence"/>
</dbReference>
<dbReference type="GO" id="GO:0061630">
    <property type="term" value="F:ubiquitin protein ligase activity"/>
    <property type="evidence" value="ECO:0007669"/>
    <property type="project" value="InterPro"/>
</dbReference>
<dbReference type="Gene3D" id="3.30.40.10">
    <property type="entry name" value="Zinc/RING finger domain, C3HC4 (zinc finger)"/>
    <property type="match status" value="1"/>
</dbReference>
<dbReference type="InterPro" id="IPR013083">
    <property type="entry name" value="Znf_RING/FYVE/PHD"/>
</dbReference>